<proteinExistence type="predicted"/>
<dbReference type="STRING" id="1330330.IX53_00665"/>
<dbReference type="Proteomes" id="UP000035159">
    <property type="component" value="Chromosome"/>
</dbReference>
<organism evidence="1 2">
    <name type="scientific">Kosmotoga pacifica</name>
    <dbReference type="NCBI Taxonomy" id="1330330"/>
    <lineage>
        <taxon>Bacteria</taxon>
        <taxon>Thermotogati</taxon>
        <taxon>Thermotogota</taxon>
        <taxon>Thermotogae</taxon>
        <taxon>Kosmotogales</taxon>
        <taxon>Kosmotogaceae</taxon>
        <taxon>Kosmotoga</taxon>
    </lineage>
</organism>
<dbReference type="RefSeq" id="WP_047753712.1">
    <property type="nucleotide sequence ID" value="NZ_CAJUHA010000002.1"/>
</dbReference>
<sequence length="141" mass="16213">MPRPSKIEQYELEDYVLKKYAEGMSSSKISKELKEEKGISISKTAIANFLRAVREERAEISKTIVQEHIQKTIPDDLQKLDEMNEELFSWFKDPNIKKSQKLLIYDRLLRGIDLKLKNSGAGATTAEDLLKAVAERWGLDK</sequence>
<accession>A0A0G2Z4U8</accession>
<dbReference type="AlphaFoldDB" id="A0A0G2Z4U8"/>
<keyword evidence="2" id="KW-1185">Reference proteome</keyword>
<reference evidence="1 2" key="1">
    <citation type="submission" date="2015-04" db="EMBL/GenBank/DDBJ databases">
        <title>Complete Genome Sequence of Kosmotoga pacifica SLHLJ1.</title>
        <authorList>
            <person name="Jiang L.J."/>
            <person name="Shao Z.Z."/>
            <person name="Jebbar M."/>
        </authorList>
    </citation>
    <scope>NUCLEOTIDE SEQUENCE [LARGE SCALE GENOMIC DNA]</scope>
    <source>
        <strain evidence="1 2">SLHLJ1</strain>
    </source>
</reference>
<evidence type="ECO:0000313" key="1">
    <source>
        <dbReference type="EMBL" id="AKI96577.1"/>
    </source>
</evidence>
<evidence type="ECO:0000313" key="2">
    <source>
        <dbReference type="Proteomes" id="UP000035159"/>
    </source>
</evidence>
<gene>
    <name evidence="1" type="ORF">IX53_00665</name>
</gene>
<dbReference type="KEGG" id="kpf:IX53_00665"/>
<protein>
    <submittedName>
        <fullName evidence="1">Uncharacterized protein</fullName>
    </submittedName>
</protein>
<name>A0A0G2Z4U8_9BACT</name>
<dbReference type="EMBL" id="CP011232">
    <property type="protein sequence ID" value="AKI96577.1"/>
    <property type="molecule type" value="Genomic_DNA"/>
</dbReference>
<dbReference type="PATRIC" id="fig|1330330.3.peg.125"/>